<dbReference type="AlphaFoldDB" id="A0A8J2Z615"/>
<keyword evidence="1" id="KW-0812">Transmembrane</keyword>
<reference evidence="2" key="2">
    <citation type="submission" date="2020-09" db="EMBL/GenBank/DDBJ databases">
        <authorList>
            <person name="Sun Q."/>
            <person name="Zhou Y."/>
        </authorList>
    </citation>
    <scope>NUCLEOTIDE SEQUENCE</scope>
    <source>
        <strain evidence="2">CGMCC 1.15758</strain>
    </source>
</reference>
<protein>
    <submittedName>
        <fullName evidence="2">Uncharacterized protein</fullName>
    </submittedName>
</protein>
<keyword evidence="1" id="KW-0472">Membrane</keyword>
<evidence type="ECO:0000256" key="1">
    <source>
        <dbReference type="SAM" id="Phobius"/>
    </source>
</evidence>
<dbReference type="RefSeq" id="WP_117003586.1">
    <property type="nucleotide sequence ID" value="NZ_BMJS01000032.1"/>
</dbReference>
<name>A0A8J2Z615_9GAMM</name>
<evidence type="ECO:0000313" key="2">
    <source>
        <dbReference type="EMBL" id="GGG04609.1"/>
    </source>
</evidence>
<organism evidence="2 3">
    <name type="scientific">Cysteiniphilum litorale</name>
    <dbReference type="NCBI Taxonomy" id="2056700"/>
    <lineage>
        <taxon>Bacteria</taxon>
        <taxon>Pseudomonadati</taxon>
        <taxon>Pseudomonadota</taxon>
        <taxon>Gammaproteobacteria</taxon>
        <taxon>Thiotrichales</taxon>
        <taxon>Fastidiosibacteraceae</taxon>
        <taxon>Cysteiniphilum</taxon>
    </lineage>
</organism>
<comment type="caution">
    <text evidence="2">The sequence shown here is derived from an EMBL/GenBank/DDBJ whole genome shotgun (WGS) entry which is preliminary data.</text>
</comment>
<feature type="transmembrane region" description="Helical" evidence="1">
    <location>
        <begin position="6"/>
        <end position="29"/>
    </location>
</feature>
<keyword evidence="3" id="KW-1185">Reference proteome</keyword>
<sequence>MSLLTSKYAVMLFGAMGVAAFLVFIVWLIKTLKTEKSKATSMFGRLKKAAPKAKKNKNPYADAQLNIQKQAKHSFWPSFLCVYEGNMNHALTYLGGLIDLDAFEITIIDANQSIIVGHGKMIVVVTLESTKQLNVPLFNGFLNKLYHRGAIQLPVVLLKATSNDFISSQFAMFQKFMAQMPLFSHGNYQIHLSVADFAMDEEIEALFDLLKHDTKISFEAPSSAEEIKTTLDDEFAVIRHRISVKLSDLNNHTTEVQRALTAAYQIERATLPAIQLVSELTQGAYGQVPAQAIHLDFGIHAKNYHSTFFDFGSKAYKNALKPRHVLVPAVVFVSAFFSTVFAYNAYQQYEFGEFIQLKRPFAPLDTMETEAAAKTYEQWVSYYRSQLLLPFLYNAHGNKTLNRLYANYLYENVLLPKIYQTEDYLHKAIYLSLIASTNSSKVADVLKDNISLISLITGLSSEQLGIVYRYGSNNSKLVSHIPSNLYNAESDDAKIINSASSIASGKMLSTFFDSDYFHATNDQLKEYISRNVITHQEVCLLQQVVPDMLTNDILNNNSGVSKFLAKLGSALPQDQSYCSGSTALIDLQNLIPATQNNITSFSDIVEQMFHYNDKINDFFSKRSVDQSKEQVWKRILLSAELNSILVSVLNRNQNTINLLDDSDYYQYTFKTVFSRNVTAVSLVYSKNTLMNAVLPLLKRYESLVKLLQQYNINYGAFDRLEKGALTHYASQYVQMLNQVLENSLPTKVSIDNLQMFLIDITSDNTPFSNMLDYIKTNTSFGKGETLPAELQIIPNNFARLNEFVASEKYQDYKQVLSSVSNNLYQRNRENYTRLYEEINSTKEDSLLAKLNGLIDALGVPNNEAYQLLKVPESIIRLSVAQYLITDLKQQWDLDIVPKIALVKSKFPLDLNSSSIISSDALNDMFGPKGVVYNEMYSLLKGFIHLDAISGIWQVDNNLTQEQQETLVSYVDSFNYFYRLQSDLWTTDGKPRAVDMFVAATPFKQVSLDGISKMVLSFMQIGSKDRVLGLDTYDQSNHPVVYDWQLQPTVSIGWLSNSNVTYQKTYQGEWAVFKMLADAHCNSDWLCSWKISSDNSKVAPFVVSFQLKSDILKLVKYQQDNNADNFQA</sequence>
<dbReference type="OrthoDB" id="5618691at2"/>
<dbReference type="Proteomes" id="UP000636949">
    <property type="component" value="Unassembled WGS sequence"/>
</dbReference>
<evidence type="ECO:0000313" key="3">
    <source>
        <dbReference type="Proteomes" id="UP000636949"/>
    </source>
</evidence>
<reference evidence="2" key="1">
    <citation type="journal article" date="2014" name="Int. J. Syst. Evol. Microbiol.">
        <title>Complete genome sequence of Corynebacterium casei LMG S-19264T (=DSM 44701T), isolated from a smear-ripened cheese.</title>
        <authorList>
            <consortium name="US DOE Joint Genome Institute (JGI-PGF)"/>
            <person name="Walter F."/>
            <person name="Albersmeier A."/>
            <person name="Kalinowski J."/>
            <person name="Ruckert C."/>
        </authorList>
    </citation>
    <scope>NUCLEOTIDE SEQUENCE</scope>
    <source>
        <strain evidence="2">CGMCC 1.15758</strain>
    </source>
</reference>
<gene>
    <name evidence="2" type="ORF">GCM10010995_22550</name>
</gene>
<proteinExistence type="predicted"/>
<accession>A0A8J2Z615</accession>
<feature type="transmembrane region" description="Helical" evidence="1">
    <location>
        <begin position="325"/>
        <end position="346"/>
    </location>
</feature>
<dbReference type="EMBL" id="BMJS01000032">
    <property type="protein sequence ID" value="GGG04609.1"/>
    <property type="molecule type" value="Genomic_DNA"/>
</dbReference>
<keyword evidence="1" id="KW-1133">Transmembrane helix</keyword>